<evidence type="ECO:0008006" key="3">
    <source>
        <dbReference type="Google" id="ProtNLM"/>
    </source>
</evidence>
<dbReference type="Proteomes" id="UP000811481">
    <property type="component" value="Unassembled WGS sequence"/>
</dbReference>
<protein>
    <recommendedName>
        <fullName evidence="3">ABC transporter ATP-binding protein</fullName>
    </recommendedName>
</protein>
<sequence length="66" mass="7447">MILSDESTGNLDNQTAQIIFEYLVKFAKEKLVIVVSHDTKSAFKYVDRILEISEGTIIKDLSKKNG</sequence>
<keyword evidence="2" id="KW-1185">Reference proteome</keyword>
<proteinExistence type="predicted"/>
<organism evidence="1 2">
    <name type="scientific">'Fragaria x ananassa' phyllody phytoplasma</name>
    <dbReference type="NCBI Taxonomy" id="2358428"/>
    <lineage>
        <taxon>Bacteria</taxon>
        <taxon>Bacillati</taxon>
        <taxon>Mycoplasmatota</taxon>
        <taxon>Mollicutes</taxon>
        <taxon>Acholeplasmatales</taxon>
        <taxon>Acholeplasmataceae</taxon>
        <taxon>Candidatus Phytoplasma</taxon>
        <taxon>16SrXIII (Mexican periwinkle virescence group)</taxon>
    </lineage>
</organism>
<evidence type="ECO:0000313" key="1">
    <source>
        <dbReference type="EMBL" id="MBS2126273.1"/>
    </source>
</evidence>
<comment type="caution">
    <text evidence="1">The sequence shown here is derived from an EMBL/GenBank/DDBJ whole genome shotgun (WGS) entry which is preliminary data.</text>
</comment>
<reference evidence="1" key="1">
    <citation type="submission" date="2021-04" db="EMBL/GenBank/DDBJ databases">
        <title>Draft genome sequence of StrPh-CL8, a phytoplasma strain causing strawberry phyllody in Chile.</title>
        <authorList>
            <person name="Cui W."/>
            <person name="Zamorano A."/>
            <person name="Fiore N."/>
        </authorList>
    </citation>
    <scope>NUCLEOTIDE SEQUENCE [LARGE SCALE GENOMIC DNA]</scope>
    <source>
        <strain evidence="1">StrPh-Cl</strain>
    </source>
</reference>
<dbReference type="Gene3D" id="3.40.50.300">
    <property type="entry name" value="P-loop containing nucleotide triphosphate hydrolases"/>
    <property type="match status" value="1"/>
</dbReference>
<evidence type="ECO:0000313" key="2">
    <source>
        <dbReference type="Proteomes" id="UP000811481"/>
    </source>
</evidence>
<dbReference type="InterPro" id="IPR027417">
    <property type="entry name" value="P-loop_NTPase"/>
</dbReference>
<dbReference type="SUPFAM" id="SSF52540">
    <property type="entry name" value="P-loop containing nucleoside triphosphate hydrolases"/>
    <property type="match status" value="1"/>
</dbReference>
<accession>A0ABS5K335</accession>
<gene>
    <name evidence="1" type="ORF">J8J04_00965</name>
</gene>
<dbReference type="RefSeq" id="WP_212331036.1">
    <property type="nucleotide sequence ID" value="NZ_JAGVRH010000002.1"/>
</dbReference>
<dbReference type="EMBL" id="JAGVRH010000002">
    <property type="protein sequence ID" value="MBS2126273.1"/>
    <property type="molecule type" value="Genomic_DNA"/>
</dbReference>
<name>A0ABS5K335_9MOLU</name>
<dbReference type="PANTHER" id="PTHR42798">
    <property type="entry name" value="LIPOPROTEIN-RELEASING SYSTEM ATP-BINDING PROTEIN LOLD"/>
    <property type="match status" value="1"/>
</dbReference>
<dbReference type="PANTHER" id="PTHR42798:SF6">
    <property type="entry name" value="CELL DIVISION ATP-BINDING PROTEIN FTSE"/>
    <property type="match status" value="1"/>
</dbReference>